<sequence length="175" mass="19732">MVGKIDIIAATGALLIDIGDGRLTLVYSQEVSGRDLRRDGGKEARAELRRHLEKSGHDCLETVCITQRAACKHFGEVFWLEHSVAYQAVSRIRIGELRVPASLLMEEDARDGDELVRREALFRLRRGEGVLVFCGVANVRAWMNRHDIDFESHQHLFVESESRRHVAGVRTAATQ</sequence>
<keyword evidence="2" id="KW-1185">Reference proteome</keyword>
<dbReference type="EMBL" id="CP002292">
    <property type="protein sequence ID" value="ADP70812.1"/>
    <property type="molecule type" value="Genomic_DNA"/>
</dbReference>
<evidence type="ECO:0000313" key="2">
    <source>
        <dbReference type="Proteomes" id="UP000001399"/>
    </source>
</evidence>
<dbReference type="KEGG" id="rva:Rvan_1560"/>
<dbReference type="AlphaFoldDB" id="E3I7V8"/>
<accession>E3I7V8</accession>
<dbReference type="STRING" id="648757.Rvan_1560"/>
<dbReference type="Proteomes" id="UP000001399">
    <property type="component" value="Chromosome"/>
</dbReference>
<name>E3I7V8_RHOVT</name>
<dbReference type="HOGENOM" id="CLU_1531393_0_0_5"/>
<dbReference type="RefSeq" id="WP_013419208.1">
    <property type="nucleotide sequence ID" value="NC_014664.1"/>
</dbReference>
<dbReference type="OrthoDB" id="9768813at2"/>
<gene>
    <name evidence="1" type="ordered locus">Rvan_1560</name>
</gene>
<organism evidence="1 2">
    <name type="scientific">Rhodomicrobium vannielii (strain ATCC 17100 / DSM 162 / LMG 4299 / NCIMB 10020 / ATH 3.1.1)</name>
    <dbReference type="NCBI Taxonomy" id="648757"/>
    <lineage>
        <taxon>Bacteria</taxon>
        <taxon>Pseudomonadati</taxon>
        <taxon>Pseudomonadota</taxon>
        <taxon>Alphaproteobacteria</taxon>
        <taxon>Hyphomicrobiales</taxon>
        <taxon>Hyphomicrobiaceae</taxon>
        <taxon>Rhodomicrobium</taxon>
    </lineage>
</organism>
<protein>
    <submittedName>
        <fullName evidence="1">Uncharacterized protein</fullName>
    </submittedName>
</protein>
<proteinExistence type="predicted"/>
<reference evidence="2" key="1">
    <citation type="journal article" date="2011" name="J. Bacteriol.">
        <title>Genome sequences of eight morphologically diverse alphaproteobacteria.</title>
        <authorList>
            <consortium name="US DOE Joint Genome Institute"/>
            <person name="Brown P.J."/>
            <person name="Kysela D.T."/>
            <person name="Buechlein A."/>
            <person name="Hemmerich C."/>
            <person name="Brun Y.V."/>
        </authorList>
    </citation>
    <scope>NUCLEOTIDE SEQUENCE [LARGE SCALE GENOMIC DNA]</scope>
    <source>
        <strain evidence="2">ATCC 17100 / ATH 3.1.1 / DSM 162 / LMG 4299</strain>
    </source>
</reference>
<evidence type="ECO:0000313" key="1">
    <source>
        <dbReference type="EMBL" id="ADP70812.1"/>
    </source>
</evidence>